<accession>A0ABQ3ZS65</accession>
<organism evidence="3 4">
    <name type="scientific">Winogradskya humida</name>
    <dbReference type="NCBI Taxonomy" id="113566"/>
    <lineage>
        <taxon>Bacteria</taxon>
        <taxon>Bacillati</taxon>
        <taxon>Actinomycetota</taxon>
        <taxon>Actinomycetes</taxon>
        <taxon>Micromonosporales</taxon>
        <taxon>Micromonosporaceae</taxon>
        <taxon>Winogradskya</taxon>
    </lineage>
</organism>
<sequence length="293" mass="31482">MPKTVRAAGGVVWRPGSDGIEICVVHRPYLSDWSLPKGKLDGSEHTLVAAVREVHEETGVRAEPQLRLPGIAYTMANGVPKTVDFWLMRAGDGPAADPQDPTEVDEVVWLSPPDAVAKLSYPDDRQLVEHAAALPPVTAVTLLIRHANAGKRKHFSGDDALRPVDEKGRAQAETMATVAELFHPESLVAATPLRCRQTLEPLAERLGLPIVTENSFAETDDTDQVPARVKLAAARLAELRDGPAVAVCSQGKVIPGLLALLENAGDDQPYKTAKGDGWVLTWSGVELVALSRI</sequence>
<dbReference type="Proteomes" id="UP000603200">
    <property type="component" value="Unassembled WGS sequence"/>
</dbReference>
<dbReference type="InterPro" id="IPR029033">
    <property type="entry name" value="His_PPase_superfam"/>
</dbReference>
<dbReference type="CDD" id="cd07067">
    <property type="entry name" value="HP_PGM_like"/>
    <property type="match status" value="1"/>
</dbReference>
<dbReference type="InterPro" id="IPR051325">
    <property type="entry name" value="Nudix_hydrolase_domain"/>
</dbReference>
<dbReference type="CDD" id="cd03673">
    <property type="entry name" value="NUDIX_Ap6A_hydrolase"/>
    <property type="match status" value="1"/>
</dbReference>
<name>A0ABQ3ZS65_9ACTN</name>
<evidence type="ECO:0000259" key="2">
    <source>
        <dbReference type="PROSITE" id="PS51462"/>
    </source>
</evidence>
<evidence type="ECO:0000256" key="1">
    <source>
        <dbReference type="ARBA" id="ARBA00022801"/>
    </source>
</evidence>
<dbReference type="PROSITE" id="PS00893">
    <property type="entry name" value="NUDIX_BOX"/>
    <property type="match status" value="1"/>
</dbReference>
<gene>
    <name evidence="3" type="ORF">Ahu01nite_045370</name>
</gene>
<dbReference type="RefSeq" id="WP_203838552.1">
    <property type="nucleotide sequence ID" value="NZ_BAAATV010000002.1"/>
</dbReference>
<dbReference type="GO" id="GO:0016787">
    <property type="term" value="F:hydrolase activity"/>
    <property type="evidence" value="ECO:0007669"/>
    <property type="project" value="UniProtKB-KW"/>
</dbReference>
<keyword evidence="1 3" id="KW-0378">Hydrolase</keyword>
<reference evidence="3 4" key="1">
    <citation type="submission" date="2021-01" db="EMBL/GenBank/DDBJ databases">
        <title>Whole genome shotgun sequence of Actinoplanes humidus NBRC 14915.</title>
        <authorList>
            <person name="Komaki H."/>
            <person name="Tamura T."/>
        </authorList>
    </citation>
    <scope>NUCLEOTIDE SEQUENCE [LARGE SCALE GENOMIC DNA]</scope>
    <source>
        <strain evidence="3 4">NBRC 14915</strain>
    </source>
</reference>
<dbReference type="PANTHER" id="PTHR21340">
    <property type="entry name" value="DIADENOSINE 5,5-P1,P4-TETRAPHOSPHATE PYROPHOSPHOHYDROLASE MUTT"/>
    <property type="match status" value="1"/>
</dbReference>
<dbReference type="InterPro" id="IPR013078">
    <property type="entry name" value="His_Pase_superF_clade-1"/>
</dbReference>
<dbReference type="InterPro" id="IPR000086">
    <property type="entry name" value="NUDIX_hydrolase_dom"/>
</dbReference>
<comment type="caution">
    <text evidence="3">The sequence shown here is derived from an EMBL/GenBank/DDBJ whole genome shotgun (WGS) entry which is preliminary data.</text>
</comment>
<dbReference type="Gene3D" id="3.90.79.10">
    <property type="entry name" value="Nucleoside Triphosphate Pyrophosphohydrolase"/>
    <property type="match status" value="1"/>
</dbReference>
<proteinExistence type="predicted"/>
<dbReference type="InterPro" id="IPR020084">
    <property type="entry name" value="NUDIX_hydrolase_CS"/>
</dbReference>
<protein>
    <submittedName>
        <fullName evidence="3">NUDIX hydrolase</fullName>
    </submittedName>
</protein>
<dbReference type="EMBL" id="BOMN01000057">
    <property type="protein sequence ID" value="GIE21435.1"/>
    <property type="molecule type" value="Genomic_DNA"/>
</dbReference>
<dbReference type="SUPFAM" id="SSF55811">
    <property type="entry name" value="Nudix"/>
    <property type="match status" value="1"/>
</dbReference>
<dbReference type="InterPro" id="IPR015797">
    <property type="entry name" value="NUDIX_hydrolase-like_dom_sf"/>
</dbReference>
<feature type="domain" description="Nudix hydrolase" evidence="2">
    <location>
        <begin position="3"/>
        <end position="132"/>
    </location>
</feature>
<dbReference type="SMART" id="SM00855">
    <property type="entry name" value="PGAM"/>
    <property type="match status" value="1"/>
</dbReference>
<evidence type="ECO:0000313" key="3">
    <source>
        <dbReference type="EMBL" id="GIE21435.1"/>
    </source>
</evidence>
<keyword evidence="4" id="KW-1185">Reference proteome</keyword>
<dbReference type="Pfam" id="PF00293">
    <property type="entry name" value="NUDIX"/>
    <property type="match status" value="1"/>
</dbReference>
<dbReference type="Gene3D" id="3.40.50.1240">
    <property type="entry name" value="Phosphoglycerate mutase-like"/>
    <property type="match status" value="1"/>
</dbReference>
<dbReference type="Pfam" id="PF00300">
    <property type="entry name" value="His_Phos_1"/>
    <property type="match status" value="1"/>
</dbReference>
<dbReference type="PROSITE" id="PS51462">
    <property type="entry name" value="NUDIX"/>
    <property type="match status" value="1"/>
</dbReference>
<evidence type="ECO:0000313" key="4">
    <source>
        <dbReference type="Proteomes" id="UP000603200"/>
    </source>
</evidence>
<dbReference type="SUPFAM" id="SSF53254">
    <property type="entry name" value="Phosphoglycerate mutase-like"/>
    <property type="match status" value="1"/>
</dbReference>
<dbReference type="PANTHER" id="PTHR21340:SF0">
    <property type="entry name" value="BIS(5'-NUCLEOSYL)-TETRAPHOSPHATASE [ASYMMETRICAL]"/>
    <property type="match status" value="1"/>
</dbReference>